<proteinExistence type="predicted"/>
<comment type="caution">
    <text evidence="1">The sequence shown here is derived from an EMBL/GenBank/DDBJ whole genome shotgun (WGS) entry which is preliminary data.</text>
</comment>
<accession>A0A2N3LG65</accession>
<dbReference type="RefSeq" id="WP_101355694.1">
    <property type="nucleotide sequence ID" value="NZ_PIQO01000017.1"/>
</dbReference>
<evidence type="ECO:0000313" key="1">
    <source>
        <dbReference type="EMBL" id="PKR83554.1"/>
    </source>
</evidence>
<sequence length="75" mass="8791">MESKNLNIRQEDNGEIRVSRDADNIRYTSVRASSFFNSNFKEEVKAIVREVLEEENKKITQRIIAGIKDAEVRKY</sequence>
<dbReference type="Proteomes" id="UP000233440">
    <property type="component" value="Unassembled WGS sequence"/>
</dbReference>
<organism evidence="1 2">
    <name type="scientific">Heyndrickxia camelliae</name>
    <dbReference type="NCBI Taxonomy" id="1707093"/>
    <lineage>
        <taxon>Bacteria</taxon>
        <taxon>Bacillati</taxon>
        <taxon>Bacillota</taxon>
        <taxon>Bacilli</taxon>
        <taxon>Bacillales</taxon>
        <taxon>Bacillaceae</taxon>
        <taxon>Heyndrickxia</taxon>
    </lineage>
</organism>
<gene>
    <name evidence="1" type="ORF">CWO92_18490</name>
</gene>
<protein>
    <submittedName>
        <fullName evidence="1">Uncharacterized protein</fullName>
    </submittedName>
</protein>
<keyword evidence="2" id="KW-1185">Reference proteome</keyword>
<dbReference type="AlphaFoldDB" id="A0A2N3LG65"/>
<dbReference type="EMBL" id="PIQO01000017">
    <property type="protein sequence ID" value="PKR83554.1"/>
    <property type="molecule type" value="Genomic_DNA"/>
</dbReference>
<name>A0A2N3LG65_9BACI</name>
<evidence type="ECO:0000313" key="2">
    <source>
        <dbReference type="Proteomes" id="UP000233440"/>
    </source>
</evidence>
<reference evidence="1 2" key="1">
    <citation type="submission" date="2017-11" db="EMBL/GenBank/DDBJ databases">
        <title>Bacillus camelliae sp. nov., isolated from pu'er tea.</title>
        <authorList>
            <person name="Niu L."/>
        </authorList>
    </citation>
    <scope>NUCLEOTIDE SEQUENCE [LARGE SCALE GENOMIC DNA]</scope>
    <source>
        <strain evidence="1 2">7578-1</strain>
    </source>
</reference>